<keyword evidence="7" id="KW-0805">Transcription regulation</keyword>
<feature type="compositionally biased region" description="Polar residues" evidence="11">
    <location>
        <begin position="388"/>
        <end position="398"/>
    </location>
</feature>
<evidence type="ECO:0000256" key="1">
    <source>
        <dbReference type="ARBA" id="ARBA00004123"/>
    </source>
</evidence>
<keyword evidence="5" id="KW-0678">Repressor</keyword>
<feature type="domain" description="CCR4-Not complex component Not N-terminal" evidence="12">
    <location>
        <begin position="3"/>
        <end position="232"/>
    </location>
</feature>
<reference evidence="14 15" key="1">
    <citation type="journal article" date="2011" name="Proc. Natl. Acad. Sci. U.S.A.">
        <title>Evolutionary erosion of yeast sex chromosomes by mating-type switching accidents.</title>
        <authorList>
            <person name="Gordon J.L."/>
            <person name="Armisen D."/>
            <person name="Proux-Wera E."/>
            <person name="Oheigeartaigh S.S."/>
            <person name="Byrne K.P."/>
            <person name="Wolfe K.H."/>
        </authorList>
    </citation>
    <scope>NUCLEOTIDE SEQUENCE [LARGE SCALE GENOMIC DNA]</scope>
    <source>
        <strain evidence="15">ATCC MYA-139 / BCRC 22969 / CBS 8797 / CCRC 22969 / KCTC 17520 / NBRC 10181 / NCYC 3082</strain>
    </source>
</reference>
<comment type="similarity">
    <text evidence="3">Belongs to the CNOT2/3/5 family.</text>
</comment>
<dbReference type="KEGG" id="kng:KNAG_0D01800"/>
<dbReference type="EMBL" id="HE978317">
    <property type="protein sequence ID" value="CCK69931.1"/>
    <property type="molecule type" value="Genomic_DNA"/>
</dbReference>
<dbReference type="HOGENOM" id="CLU_020483_0_0_1"/>
<evidence type="ECO:0008006" key="16">
    <source>
        <dbReference type="Google" id="ProtNLM"/>
    </source>
</evidence>
<dbReference type="RefSeq" id="XP_022464177.1">
    <property type="nucleotide sequence ID" value="XM_022607598.1"/>
</dbReference>
<keyword evidence="10" id="KW-0175">Coiled coil</keyword>
<dbReference type="GO" id="GO:0000289">
    <property type="term" value="P:nuclear-transcribed mRNA poly(A) tail shortening"/>
    <property type="evidence" value="ECO:0007669"/>
    <property type="project" value="EnsemblFungi"/>
</dbReference>
<gene>
    <name evidence="14" type="primary">KNAG0D01800</name>
    <name evidence="14" type="ordered locus">KNAG_0D01800</name>
</gene>
<name>J7S6S7_HUIN7</name>
<organism evidence="14 15">
    <name type="scientific">Huiozyma naganishii (strain ATCC MYA-139 / BCRC 22969 / CBS 8797 / KCTC 17520 / NBRC 10181 / NCYC 3082 / Yp74L-3)</name>
    <name type="common">Yeast</name>
    <name type="synonym">Kazachstania naganishii</name>
    <dbReference type="NCBI Taxonomy" id="1071383"/>
    <lineage>
        <taxon>Eukaryota</taxon>
        <taxon>Fungi</taxon>
        <taxon>Dikarya</taxon>
        <taxon>Ascomycota</taxon>
        <taxon>Saccharomycotina</taxon>
        <taxon>Saccharomycetes</taxon>
        <taxon>Saccharomycetales</taxon>
        <taxon>Saccharomycetaceae</taxon>
        <taxon>Huiozyma</taxon>
    </lineage>
</organism>
<dbReference type="GO" id="GO:0030015">
    <property type="term" value="C:CCR4-NOT core complex"/>
    <property type="evidence" value="ECO:0007669"/>
    <property type="project" value="EnsemblFungi"/>
</dbReference>
<feature type="domain" description="NOT2/NOT3/NOT5 C-terminal" evidence="13">
    <location>
        <begin position="696"/>
        <end position="790"/>
    </location>
</feature>
<feature type="compositionally biased region" description="Polar residues" evidence="11">
    <location>
        <begin position="368"/>
        <end position="379"/>
    </location>
</feature>
<dbReference type="InterPro" id="IPR007282">
    <property type="entry name" value="NOT2/3/5_C"/>
</dbReference>
<dbReference type="OrthoDB" id="293823at2759"/>
<dbReference type="GO" id="GO:0016567">
    <property type="term" value="P:protein ubiquitination"/>
    <property type="evidence" value="ECO:0007669"/>
    <property type="project" value="EnsemblFungi"/>
</dbReference>
<keyword evidence="8" id="KW-0804">Transcription</keyword>
<feature type="compositionally biased region" description="Low complexity" evidence="11">
    <location>
        <begin position="353"/>
        <end position="363"/>
    </location>
</feature>
<feature type="compositionally biased region" description="Polar residues" evidence="11">
    <location>
        <begin position="323"/>
        <end position="335"/>
    </location>
</feature>
<evidence type="ECO:0000256" key="10">
    <source>
        <dbReference type="SAM" id="Coils"/>
    </source>
</evidence>
<reference evidence="15" key="2">
    <citation type="submission" date="2012-08" db="EMBL/GenBank/DDBJ databases">
        <title>Genome sequence of Kazachstania naganishii.</title>
        <authorList>
            <person name="Gordon J.L."/>
            <person name="Armisen D."/>
            <person name="Proux-Wera E."/>
            <person name="OhEigeartaigh S.S."/>
            <person name="Byrne K.P."/>
            <person name="Wolfe K.H."/>
        </authorList>
    </citation>
    <scope>NUCLEOTIDE SEQUENCE [LARGE SCALE GENOMIC DNA]</scope>
    <source>
        <strain evidence="15">ATCC MYA-139 / BCRC 22969 / CBS 8797 / CCRC 22969 / KCTC 17520 / NBRC 10181 / NCYC 3082</strain>
    </source>
</reference>
<dbReference type="PIRSF" id="PIRSF005290">
    <property type="entry name" value="NOT_su_3_5"/>
    <property type="match status" value="1"/>
</dbReference>
<dbReference type="InterPro" id="IPR007207">
    <property type="entry name" value="Not_N"/>
</dbReference>
<dbReference type="Pfam" id="PF04153">
    <property type="entry name" value="NOT2_3_5_C"/>
    <property type="match status" value="1"/>
</dbReference>
<evidence type="ECO:0000313" key="15">
    <source>
        <dbReference type="Proteomes" id="UP000006310"/>
    </source>
</evidence>
<evidence type="ECO:0000256" key="6">
    <source>
        <dbReference type="ARBA" id="ARBA00022553"/>
    </source>
</evidence>
<feature type="coiled-coil region" evidence="10">
    <location>
        <begin position="41"/>
        <end position="97"/>
    </location>
</feature>
<dbReference type="OMA" id="VPPGIQD"/>
<feature type="compositionally biased region" description="Polar residues" evidence="11">
    <location>
        <begin position="447"/>
        <end position="462"/>
    </location>
</feature>
<evidence type="ECO:0000256" key="7">
    <source>
        <dbReference type="ARBA" id="ARBA00023015"/>
    </source>
</evidence>
<evidence type="ECO:0000256" key="3">
    <source>
        <dbReference type="ARBA" id="ARBA00007682"/>
    </source>
</evidence>
<feature type="compositionally biased region" description="Polar residues" evidence="11">
    <location>
        <begin position="342"/>
        <end position="352"/>
    </location>
</feature>
<feature type="region of interest" description="Disordered" evidence="11">
    <location>
        <begin position="319"/>
        <end position="407"/>
    </location>
</feature>
<evidence type="ECO:0000256" key="8">
    <source>
        <dbReference type="ARBA" id="ARBA00023163"/>
    </source>
</evidence>
<evidence type="ECO:0000256" key="11">
    <source>
        <dbReference type="SAM" id="MobiDB-lite"/>
    </source>
</evidence>
<sequence>MAHRKLQQEVDKVFKKINEGLDVFDMYYERHENCTNNPSQKDKLESDLKREVKKLQRLREQVKSWQSSPDIKDKDALLEYRRRVEIAMEKYKAVEKASKEKAYSNISLKKTDTLDPEERERLETENFLSSMIDDLERQYEAHQVDIDQLTVLNKKKKTHSQSNEDRIKKCKSWQLRYRWHQQQMELALRLLANEELDPKQVNEIKDDISFFVDSNQDDDFVEDESIYDNLDLLSNEAIAHEVAQYFASQMLDDNMANAESTAALSSDATTEDGSKISKKELRKLERDAKKAAKTAAKNAAADSASQGGTVTVKLGSAPLSPAASKTKTESQSTSPVLKAPSASITVKQTAGTSSSSPSPVQPSKTKGKSTAESTTSSEHQGIVHTHIHQGQNGVTGSSILKPATIPARPTGDVKWAVAASQSLQREKEKHKSLSKNSTTSSTPVTSAAMNTTSDTAISTPSVASPVVSDTKLESASPRHPGDTQNGSVNNSSAVTAAAVLAAGAAAVNQNNQQFHRSYTPTLAESMVKVSVDVQQQTAMADHTSGIFADAETTLAEDSHTLPESEEQEDGEVEVEEQENLFLHEDDDLIPNEPVATELSPEQEQKNFMLRSELESDFMADFELLSLPNGINEFIMGYEINNNGLYANDGKLGGYRHSIDLCRIDRLNPVPAGVNPPNPLDAFRSTQQWDVIRGGPERQLDQIIDKFRGLEMFSLFYNYYFAILPMEKQIAFQLLKEKSWKVGVGETMWFLRQGEVKLQNEQFELADYKIFKLDDWSVVDKINFRLDYSNLKYPEASGISAVSSDARVLAHDSAVNDRVGLSHGQQLLQQLKQGKMGLTA</sequence>
<keyword evidence="6" id="KW-0597">Phosphoprotein</keyword>
<dbReference type="STRING" id="1071383.J7S6S7"/>
<dbReference type="GO" id="GO:0032968">
    <property type="term" value="P:positive regulation of transcription elongation by RNA polymerase II"/>
    <property type="evidence" value="ECO:0007669"/>
    <property type="project" value="EnsemblFungi"/>
</dbReference>
<dbReference type="InterPro" id="IPR012270">
    <property type="entry name" value="CCR4-NOT_su3/5"/>
</dbReference>
<dbReference type="AlphaFoldDB" id="J7S6S7"/>
<evidence type="ECO:0000313" key="14">
    <source>
        <dbReference type="EMBL" id="CCK69931.1"/>
    </source>
</evidence>
<dbReference type="PANTHER" id="PTHR23326">
    <property type="entry name" value="CCR4 NOT-RELATED"/>
    <property type="match status" value="1"/>
</dbReference>
<dbReference type="GO" id="GO:0005634">
    <property type="term" value="C:nucleus"/>
    <property type="evidence" value="ECO:0007669"/>
    <property type="project" value="UniProtKB-SubCell"/>
</dbReference>
<feature type="region of interest" description="Disordered" evidence="11">
    <location>
        <begin position="420"/>
        <end position="489"/>
    </location>
</feature>
<dbReference type="Pfam" id="PF04065">
    <property type="entry name" value="Not3"/>
    <property type="match status" value="1"/>
</dbReference>
<evidence type="ECO:0000259" key="12">
    <source>
        <dbReference type="Pfam" id="PF04065"/>
    </source>
</evidence>
<evidence type="ECO:0000256" key="4">
    <source>
        <dbReference type="ARBA" id="ARBA00022490"/>
    </source>
</evidence>
<dbReference type="InterPro" id="IPR040168">
    <property type="entry name" value="Not2/3/5"/>
</dbReference>
<feature type="compositionally biased region" description="Low complexity" evidence="11">
    <location>
        <begin position="434"/>
        <end position="446"/>
    </location>
</feature>
<keyword evidence="15" id="KW-1185">Reference proteome</keyword>
<evidence type="ECO:0000259" key="13">
    <source>
        <dbReference type="Pfam" id="PF04153"/>
    </source>
</evidence>
<dbReference type="Proteomes" id="UP000006310">
    <property type="component" value="Chromosome 4"/>
</dbReference>
<dbReference type="GO" id="GO:0000290">
    <property type="term" value="P:deadenylation-dependent decapping of nuclear-transcribed mRNA"/>
    <property type="evidence" value="ECO:0007669"/>
    <property type="project" value="EnsemblFungi"/>
</dbReference>
<dbReference type="GeneID" id="34525620"/>
<protein>
    <recommendedName>
        <fullName evidence="16">CCR4-Not complex component Not N-terminal domain-containing protein</fullName>
    </recommendedName>
</protein>
<dbReference type="GO" id="GO:0005737">
    <property type="term" value="C:cytoplasm"/>
    <property type="evidence" value="ECO:0007669"/>
    <property type="project" value="UniProtKB-SubCell"/>
</dbReference>
<dbReference type="InterPro" id="IPR038635">
    <property type="entry name" value="CCR4-NOT_su2/3/5_C_sf"/>
</dbReference>
<dbReference type="eggNOG" id="KOG2150">
    <property type="taxonomic scope" value="Eukaryota"/>
</dbReference>
<dbReference type="Gene3D" id="2.30.30.1020">
    <property type="entry name" value="CCR4-NOT complex subunit 2/3/5, C-terminal domain"/>
    <property type="match status" value="1"/>
</dbReference>
<accession>J7S6S7</accession>
<keyword evidence="9" id="KW-0539">Nucleus</keyword>
<evidence type="ECO:0000256" key="5">
    <source>
        <dbReference type="ARBA" id="ARBA00022491"/>
    </source>
</evidence>
<proteinExistence type="inferred from homology"/>
<keyword evidence="4" id="KW-0963">Cytoplasm</keyword>
<comment type="subcellular location">
    <subcellularLocation>
        <location evidence="2">Cytoplasm</location>
    </subcellularLocation>
    <subcellularLocation>
        <location evidence="1">Nucleus</location>
    </subcellularLocation>
</comment>
<evidence type="ECO:0000256" key="9">
    <source>
        <dbReference type="ARBA" id="ARBA00023242"/>
    </source>
</evidence>
<evidence type="ECO:0000256" key="2">
    <source>
        <dbReference type="ARBA" id="ARBA00004496"/>
    </source>
</evidence>